<accession>A0AAP0IIE4</accession>
<feature type="transmembrane region" description="Helical" evidence="6">
    <location>
        <begin position="50"/>
        <end position="72"/>
    </location>
</feature>
<evidence type="ECO:0000256" key="2">
    <source>
        <dbReference type="ARBA" id="ARBA00007168"/>
    </source>
</evidence>
<dbReference type="Pfam" id="PF04515">
    <property type="entry name" value="Choline_transpo"/>
    <property type="match status" value="1"/>
</dbReference>
<feature type="compositionally biased region" description="Low complexity" evidence="7">
    <location>
        <begin position="1"/>
        <end position="18"/>
    </location>
</feature>
<reference evidence="8 9" key="1">
    <citation type="submission" date="2024-01" db="EMBL/GenBank/DDBJ databases">
        <title>Genome assemblies of Stephania.</title>
        <authorList>
            <person name="Yang L."/>
        </authorList>
    </citation>
    <scope>NUCLEOTIDE SEQUENCE [LARGE SCALE GENOMIC DNA]</scope>
    <source>
        <strain evidence="8">QJT</strain>
        <tissue evidence="8">Leaf</tissue>
    </source>
</reference>
<sequence>MRSTTTTMSESQSTSTSSDDAEFASMPSTDHDATASPAVPEQLRRHWRDVFWLGIFAIHLIGLGFVLAVLGINRFKKADRLKIDKYTYRFLENESELTETYWPFYAVAAGVGSVIGWVWLALLGSKAMKMMKFSVHVLTTYLGVISVLCFWGAQVDCTIVPVYAPELPFTMLVLQKAVKMVWNLPEVLRVACAFMVVMLLWMAIWSFGAAGVVASSIGDGGRWWLLAMLSVSLFWTGAVLCNTVHVIVSGMVFLVLIHGGREAVSMPPKPLLNSLRYALTTSFGSICYGSLFTAAIRTLRWEIRGLRSKIGNNECLLCCVDFMFHLVETLVRFFNKYAYVQIAAHGKGFNHSARDAWELFQSTGVEALVAYDCSGSVLLMGTILGGLITGTCAGVWTWLRTKDRVIMVGFTAMLMGMILVGLAMVVVESAVTSIYICYAEDPSLINRWDAEFFNQMSEALHQRLQHRSARTRVTTQNRFDSQLQVSVSM</sequence>
<comment type="similarity">
    <text evidence="2 6">Belongs to the CTL (choline transporter-like) family.</text>
</comment>
<feature type="transmembrane region" description="Helical" evidence="6">
    <location>
        <begin position="377"/>
        <end position="399"/>
    </location>
</feature>
<evidence type="ECO:0000256" key="1">
    <source>
        <dbReference type="ARBA" id="ARBA00004141"/>
    </source>
</evidence>
<keyword evidence="4 6" id="KW-1133">Transmembrane helix</keyword>
<dbReference type="AlphaFoldDB" id="A0AAP0IIE4"/>
<feature type="transmembrane region" description="Helical" evidence="6">
    <location>
        <begin position="405"/>
        <end position="427"/>
    </location>
</feature>
<evidence type="ECO:0000256" key="5">
    <source>
        <dbReference type="ARBA" id="ARBA00023136"/>
    </source>
</evidence>
<feature type="transmembrane region" description="Helical" evidence="6">
    <location>
        <begin position="102"/>
        <end position="123"/>
    </location>
</feature>
<evidence type="ECO:0000256" key="4">
    <source>
        <dbReference type="ARBA" id="ARBA00022989"/>
    </source>
</evidence>
<dbReference type="GO" id="GO:0022857">
    <property type="term" value="F:transmembrane transporter activity"/>
    <property type="evidence" value="ECO:0007669"/>
    <property type="project" value="UniProtKB-UniRule"/>
</dbReference>
<keyword evidence="9" id="KW-1185">Reference proteome</keyword>
<evidence type="ECO:0000256" key="3">
    <source>
        <dbReference type="ARBA" id="ARBA00022692"/>
    </source>
</evidence>
<feature type="transmembrane region" description="Helical" evidence="6">
    <location>
        <begin position="187"/>
        <end position="212"/>
    </location>
</feature>
<dbReference type="Proteomes" id="UP001417504">
    <property type="component" value="Unassembled WGS sequence"/>
</dbReference>
<evidence type="ECO:0000256" key="6">
    <source>
        <dbReference type="RuleBase" id="RU368066"/>
    </source>
</evidence>
<dbReference type="PANTHER" id="PTHR12385">
    <property type="entry name" value="CHOLINE TRANSPORTER-LIKE (SLC FAMILY 44)"/>
    <property type="match status" value="1"/>
</dbReference>
<comment type="function">
    <text evidence="6">Choline transporter.</text>
</comment>
<dbReference type="GO" id="GO:0005886">
    <property type="term" value="C:plasma membrane"/>
    <property type="evidence" value="ECO:0007669"/>
    <property type="project" value="UniProtKB-SubCell"/>
</dbReference>
<gene>
    <name evidence="8" type="ORF">Sjap_015053</name>
</gene>
<name>A0AAP0IIE4_9MAGN</name>
<dbReference type="InterPro" id="IPR007603">
    <property type="entry name" value="Choline_transptr-like"/>
</dbReference>
<comment type="caution">
    <text evidence="8">The sequence shown here is derived from an EMBL/GenBank/DDBJ whole genome shotgun (WGS) entry which is preliminary data.</text>
</comment>
<feature type="transmembrane region" description="Helical" evidence="6">
    <location>
        <begin position="135"/>
        <end position="153"/>
    </location>
</feature>
<feature type="region of interest" description="Disordered" evidence="7">
    <location>
        <begin position="1"/>
        <end position="37"/>
    </location>
</feature>
<evidence type="ECO:0000256" key="7">
    <source>
        <dbReference type="SAM" id="MobiDB-lite"/>
    </source>
</evidence>
<comment type="subcellular location">
    <subcellularLocation>
        <location evidence="6">Cell membrane</location>
        <topology evidence="6">Multi-pass membrane protein</topology>
    </subcellularLocation>
    <subcellularLocation>
        <location evidence="1">Membrane</location>
        <topology evidence="1">Multi-pass membrane protein</topology>
    </subcellularLocation>
</comment>
<keyword evidence="3 6" id="KW-0812">Transmembrane</keyword>
<feature type="transmembrane region" description="Helical" evidence="6">
    <location>
        <begin position="277"/>
        <end position="299"/>
    </location>
</feature>
<evidence type="ECO:0000313" key="8">
    <source>
        <dbReference type="EMBL" id="KAK9116106.1"/>
    </source>
</evidence>
<dbReference type="EMBL" id="JBBNAE010000006">
    <property type="protein sequence ID" value="KAK9116106.1"/>
    <property type="molecule type" value="Genomic_DNA"/>
</dbReference>
<protein>
    <recommendedName>
        <fullName evidence="6">Choline transporter-like protein</fullName>
    </recommendedName>
</protein>
<evidence type="ECO:0000313" key="9">
    <source>
        <dbReference type="Proteomes" id="UP001417504"/>
    </source>
</evidence>
<organism evidence="8 9">
    <name type="scientific">Stephania japonica</name>
    <dbReference type="NCBI Taxonomy" id="461633"/>
    <lineage>
        <taxon>Eukaryota</taxon>
        <taxon>Viridiplantae</taxon>
        <taxon>Streptophyta</taxon>
        <taxon>Embryophyta</taxon>
        <taxon>Tracheophyta</taxon>
        <taxon>Spermatophyta</taxon>
        <taxon>Magnoliopsida</taxon>
        <taxon>Ranunculales</taxon>
        <taxon>Menispermaceae</taxon>
        <taxon>Menispermoideae</taxon>
        <taxon>Cissampelideae</taxon>
        <taxon>Stephania</taxon>
    </lineage>
</organism>
<proteinExistence type="inferred from homology"/>
<dbReference type="PANTHER" id="PTHR12385:SF4">
    <property type="entry name" value="PROTEIN PNS1"/>
    <property type="match status" value="1"/>
</dbReference>
<feature type="transmembrane region" description="Helical" evidence="6">
    <location>
        <begin position="224"/>
        <end position="257"/>
    </location>
</feature>
<keyword evidence="5 6" id="KW-0472">Membrane</keyword>